<dbReference type="GO" id="GO:0008061">
    <property type="term" value="F:chitin binding"/>
    <property type="evidence" value="ECO:0007669"/>
    <property type="project" value="InterPro"/>
</dbReference>
<accession>A0A8B8BXB6</accession>
<dbReference type="GO" id="GO:0005576">
    <property type="term" value="C:extracellular region"/>
    <property type="evidence" value="ECO:0007669"/>
    <property type="project" value="InterPro"/>
</dbReference>
<proteinExistence type="predicted"/>
<evidence type="ECO:0000313" key="2">
    <source>
        <dbReference type="Proteomes" id="UP000694844"/>
    </source>
</evidence>
<dbReference type="InterPro" id="IPR036508">
    <property type="entry name" value="Chitin-bd_dom_sf"/>
</dbReference>
<dbReference type="Gene3D" id="3.40.50.410">
    <property type="entry name" value="von Willebrand factor, type A domain"/>
    <property type="match status" value="1"/>
</dbReference>
<organism evidence="2 3">
    <name type="scientific">Crassostrea virginica</name>
    <name type="common">Eastern oyster</name>
    <dbReference type="NCBI Taxonomy" id="6565"/>
    <lineage>
        <taxon>Eukaryota</taxon>
        <taxon>Metazoa</taxon>
        <taxon>Spiralia</taxon>
        <taxon>Lophotrochozoa</taxon>
        <taxon>Mollusca</taxon>
        <taxon>Bivalvia</taxon>
        <taxon>Autobranchia</taxon>
        <taxon>Pteriomorphia</taxon>
        <taxon>Ostreida</taxon>
        <taxon>Ostreoidea</taxon>
        <taxon>Ostreidae</taxon>
        <taxon>Crassostrea</taxon>
    </lineage>
</organism>
<dbReference type="Proteomes" id="UP000694844">
    <property type="component" value="Chromosome 9"/>
</dbReference>
<evidence type="ECO:0000259" key="1">
    <source>
        <dbReference type="PROSITE" id="PS50234"/>
    </source>
</evidence>
<dbReference type="InterPro" id="IPR002035">
    <property type="entry name" value="VWF_A"/>
</dbReference>
<dbReference type="RefSeq" id="XP_022307506.1">
    <property type="nucleotide sequence ID" value="XM_022451798.1"/>
</dbReference>
<dbReference type="GeneID" id="111113502"/>
<evidence type="ECO:0000313" key="3">
    <source>
        <dbReference type="RefSeq" id="XP_022307506.1"/>
    </source>
</evidence>
<dbReference type="OrthoDB" id="6081966at2759"/>
<dbReference type="PROSITE" id="PS50234">
    <property type="entry name" value="VWFA"/>
    <property type="match status" value="1"/>
</dbReference>
<dbReference type="InterPro" id="IPR036465">
    <property type="entry name" value="vWFA_dom_sf"/>
</dbReference>
<dbReference type="Pfam" id="PF00092">
    <property type="entry name" value="VWA"/>
    <property type="match status" value="1"/>
</dbReference>
<dbReference type="SMART" id="SM00494">
    <property type="entry name" value="ChtBD2"/>
    <property type="match status" value="3"/>
</dbReference>
<dbReference type="Gene3D" id="2.170.140.10">
    <property type="entry name" value="Chitin binding domain"/>
    <property type="match status" value="1"/>
</dbReference>
<dbReference type="CDD" id="cd01450">
    <property type="entry name" value="vWFA_subfamily_ECM"/>
    <property type="match status" value="1"/>
</dbReference>
<dbReference type="KEGG" id="cvn:111113502"/>
<dbReference type="SUPFAM" id="SSF57625">
    <property type="entry name" value="Invertebrate chitin-binding proteins"/>
    <property type="match status" value="1"/>
</dbReference>
<feature type="domain" description="VWFA" evidence="1">
    <location>
        <begin position="72"/>
        <end position="244"/>
    </location>
</feature>
<dbReference type="SMART" id="SM00327">
    <property type="entry name" value="VWA"/>
    <property type="match status" value="1"/>
</dbReference>
<dbReference type="PANTHER" id="PTHR24020">
    <property type="entry name" value="COLLAGEN ALPHA"/>
    <property type="match status" value="1"/>
</dbReference>
<reference evidence="3" key="1">
    <citation type="submission" date="2025-08" db="UniProtKB">
        <authorList>
            <consortium name="RefSeq"/>
        </authorList>
    </citation>
    <scope>IDENTIFICATION</scope>
    <source>
        <tissue evidence="3">Whole sample</tissue>
    </source>
</reference>
<dbReference type="PRINTS" id="PR00453">
    <property type="entry name" value="VWFADOMAIN"/>
</dbReference>
<dbReference type="InterPro" id="IPR002557">
    <property type="entry name" value="Chitin-bd_dom"/>
</dbReference>
<dbReference type="SUPFAM" id="SSF53300">
    <property type="entry name" value="vWA-like"/>
    <property type="match status" value="1"/>
</dbReference>
<protein>
    <submittedName>
        <fullName evidence="3">Protein PIF-like</fullName>
    </submittedName>
</protein>
<dbReference type="AlphaFoldDB" id="A0A8B8BXB6"/>
<gene>
    <name evidence="3" type="primary">LOC111113502</name>
</gene>
<keyword evidence="2" id="KW-1185">Reference proteome</keyword>
<dbReference type="InterPro" id="IPR050525">
    <property type="entry name" value="ECM_Assembly_Org"/>
</dbReference>
<sequence>MEKVNRCEKIPPVGFLDIKVSLDQEAKAFCFIRRINPPWFLRILLVAVFYNKFNAAQLTTGITKEACSHPMDVVFVLDGSDSVTPVNFDKVKKFTADIVNQFDLGQAKVHVGVIEFSTFIGRVIQLGQVNNLDMLRFLISNISMSNDGTGTHKALKRMREMFRERGRPEVPRIGVVITDGLSVSPYLTKEEARLLHLDGIVTFAVGIEGDKTFQTELEYIASSAENVLRVVDFDALPLNLSFTLCSIAATAGTTTQPTSSIVPERIGESSGKNDGYVDADRHFQVHSTDCTKYVEVVPGVGGAVTFVKSCSFGLFWDEISLTCVNSTQANCFNDPCKRFSAGYTYSMNDLCSGFWTCLDRKSFPACCTLGYRFDPVQGCVSDQACVDACPPDDNTLIDPLQDCRKWADPQDRLSYIEETHDRNISRPCAPGSSFDQSACGCTHHVTNDAIVNTTPRPQTNACRDELYMKFNKGQEGNINGFKDFSGQNIHVAQRDVVISDRGDGMMEMNGNSSCLNVWRFSNIEYRSLRISLKFLALQSDDPDTQTKYQALLSNCYYKSCSASVAIVLDRINHVIGVQTQTAGTGSYIWWHPAKYQVDVVNDVILSFDQKGTSINFSLNKENRKQFIQEMVLMRQTGIVIGAGGLYSYFKGFIDEIKIQLCNGDPPVDVS</sequence>
<name>A0A8B8BXB6_CRAVI</name>
<dbReference type="PANTHER" id="PTHR24020:SF20">
    <property type="entry name" value="PH DOMAIN-CONTAINING PROTEIN"/>
    <property type="match status" value="1"/>
</dbReference>